<dbReference type="GO" id="GO:0008168">
    <property type="term" value="F:methyltransferase activity"/>
    <property type="evidence" value="ECO:0007669"/>
    <property type="project" value="UniProtKB-KW"/>
</dbReference>
<dbReference type="Pfam" id="PF05050">
    <property type="entry name" value="Methyltransf_21"/>
    <property type="match status" value="1"/>
</dbReference>
<gene>
    <name evidence="2" type="ORF">HA271_05640</name>
</gene>
<protein>
    <submittedName>
        <fullName evidence="2">FkbM family methyltransferase</fullName>
    </submittedName>
</protein>
<dbReference type="InterPro" id="IPR029063">
    <property type="entry name" value="SAM-dependent_MTases_sf"/>
</dbReference>
<dbReference type="EMBL" id="DUHE01000154">
    <property type="protein sequence ID" value="HII84313.1"/>
    <property type="molecule type" value="Genomic_DNA"/>
</dbReference>
<dbReference type="NCBIfam" id="TIGR01444">
    <property type="entry name" value="fkbM_fam"/>
    <property type="match status" value="1"/>
</dbReference>
<organism evidence="2 3">
    <name type="scientific">Methanobacterium subterraneum</name>
    <dbReference type="NCBI Taxonomy" id="59277"/>
    <lineage>
        <taxon>Archaea</taxon>
        <taxon>Methanobacteriati</taxon>
        <taxon>Methanobacteriota</taxon>
        <taxon>Methanomada group</taxon>
        <taxon>Methanobacteria</taxon>
        <taxon>Methanobacteriales</taxon>
        <taxon>Methanobacteriaceae</taxon>
        <taxon>Methanobacterium</taxon>
    </lineage>
</organism>
<dbReference type="InterPro" id="IPR006342">
    <property type="entry name" value="FkbM_mtfrase"/>
</dbReference>
<evidence type="ECO:0000259" key="1">
    <source>
        <dbReference type="Pfam" id="PF05050"/>
    </source>
</evidence>
<dbReference type="PANTHER" id="PTHR34203">
    <property type="entry name" value="METHYLTRANSFERASE, FKBM FAMILY PROTEIN"/>
    <property type="match status" value="1"/>
</dbReference>
<dbReference type="Proteomes" id="UP000586031">
    <property type="component" value="Unassembled WGS sequence"/>
</dbReference>
<proteinExistence type="predicted"/>
<feature type="domain" description="Methyltransferase FkbM" evidence="1">
    <location>
        <begin position="81"/>
        <end position="221"/>
    </location>
</feature>
<evidence type="ECO:0000313" key="2">
    <source>
        <dbReference type="EMBL" id="HII84313.1"/>
    </source>
</evidence>
<name>A0A7J4TL99_9EURY</name>
<evidence type="ECO:0000313" key="3">
    <source>
        <dbReference type="Proteomes" id="UP000586031"/>
    </source>
</evidence>
<keyword evidence="2" id="KW-0489">Methyltransferase</keyword>
<keyword evidence="2" id="KW-0808">Transferase</keyword>
<dbReference type="PANTHER" id="PTHR34203:SF15">
    <property type="entry name" value="SLL1173 PROTEIN"/>
    <property type="match status" value="1"/>
</dbReference>
<dbReference type="SUPFAM" id="SSF53335">
    <property type="entry name" value="S-adenosyl-L-methionine-dependent methyltransferases"/>
    <property type="match status" value="1"/>
</dbReference>
<dbReference type="AlphaFoldDB" id="A0A7J4TL99"/>
<dbReference type="Gene3D" id="3.40.50.150">
    <property type="entry name" value="Vaccinia Virus protein VP39"/>
    <property type="match status" value="1"/>
</dbReference>
<dbReference type="InterPro" id="IPR052514">
    <property type="entry name" value="SAM-dependent_MTase"/>
</dbReference>
<comment type="caution">
    <text evidence="2">The sequence shown here is derived from an EMBL/GenBank/DDBJ whole genome shotgun (WGS) entry which is preliminary data.</text>
</comment>
<reference evidence="3" key="1">
    <citation type="journal article" date="2020" name="bioRxiv">
        <title>A rank-normalized archaeal taxonomy based on genome phylogeny resolves widespread incomplete and uneven classifications.</title>
        <authorList>
            <person name="Rinke C."/>
            <person name="Chuvochina M."/>
            <person name="Mussig A.J."/>
            <person name="Chaumeil P.-A."/>
            <person name="Waite D.W."/>
            <person name="Whitman W.B."/>
            <person name="Parks D.H."/>
            <person name="Hugenholtz P."/>
        </authorList>
    </citation>
    <scope>NUCLEOTIDE SEQUENCE [LARGE SCALE GENOMIC DNA]</scope>
</reference>
<dbReference type="GO" id="GO:0032259">
    <property type="term" value="P:methylation"/>
    <property type="evidence" value="ECO:0007669"/>
    <property type="project" value="UniProtKB-KW"/>
</dbReference>
<sequence length="288" mass="32482">MSGTFLGKFLGKIPGIFRMERFLFNLTNPNDLILIELNNYKMYVNSSDAGVALPLIKKGVYGEFLTEIVKNLIKSDTTMIDIGANIGYFTLIAASLINEGVIYSFEPVNNNHSLLAKNIALNKFTHVETFEKAVSNKNGNVKIFIDRKNLGNHSLAKHNVPDMVDFIEVETITIDSFFQSDKIVTENILIKMDTQGAEGLVIEGAHDLLLNNNNIKILLEFWPKGLRNMDTNPLELLNKLEDYYGFNIRLIDDETKSLKYINKNDVIEFCDDPEGAVDQLNLLLEKGN</sequence>
<accession>A0A7J4TL99</accession>